<evidence type="ECO:0000313" key="2">
    <source>
        <dbReference type="Proteomes" id="UP000003009"/>
    </source>
</evidence>
<protein>
    <submittedName>
        <fullName evidence="1">Uncharacterized protein</fullName>
    </submittedName>
</protein>
<dbReference type="NCBIfam" id="NF047561">
    <property type="entry name" value="orf58_phage_fam"/>
    <property type="match status" value="1"/>
</dbReference>
<organism evidence="1 2">
    <name type="scientific">Kingella oralis ATCC 51147</name>
    <dbReference type="NCBI Taxonomy" id="629741"/>
    <lineage>
        <taxon>Bacteria</taxon>
        <taxon>Pseudomonadati</taxon>
        <taxon>Pseudomonadota</taxon>
        <taxon>Betaproteobacteria</taxon>
        <taxon>Neisseriales</taxon>
        <taxon>Neisseriaceae</taxon>
        <taxon>Kingella</taxon>
    </lineage>
</organism>
<dbReference type="STRING" id="629741.GCWU000324_01035"/>
<accession>C4GFW8</accession>
<reference evidence="1" key="1">
    <citation type="submission" date="2009-04" db="EMBL/GenBank/DDBJ databases">
        <authorList>
            <person name="Weinstock G."/>
            <person name="Sodergren E."/>
            <person name="Clifton S."/>
            <person name="Fulton L."/>
            <person name="Fulton B."/>
            <person name="Courtney L."/>
            <person name="Fronick C."/>
            <person name="Harrison M."/>
            <person name="Strong C."/>
            <person name="Farmer C."/>
            <person name="Delahaunty K."/>
            <person name="Markovic C."/>
            <person name="Hall O."/>
            <person name="Minx P."/>
            <person name="Tomlinson C."/>
            <person name="Mitreva M."/>
            <person name="Nelson J."/>
            <person name="Hou S."/>
            <person name="Wollam A."/>
            <person name="Pepin K.H."/>
            <person name="Johnson M."/>
            <person name="Bhonagiri V."/>
            <person name="Nash W.E."/>
            <person name="Warren W."/>
            <person name="Chinwalla A."/>
            <person name="Mardis E.R."/>
            <person name="Wilson R.K."/>
        </authorList>
    </citation>
    <scope>NUCLEOTIDE SEQUENCE [LARGE SCALE GENOMIC DNA]</scope>
    <source>
        <strain evidence="1">ATCC 51147</strain>
    </source>
</reference>
<dbReference type="HOGENOM" id="CLU_059703_1_0_4"/>
<name>C4GFW8_9NEIS</name>
<proteinExistence type="predicted"/>
<dbReference type="AlphaFoldDB" id="C4GFW8"/>
<keyword evidence="2" id="KW-1185">Reference proteome</keyword>
<sequence length="302" mass="32586">MMFLFDRTYRLVVGEAGKKGVEIAPPFHIEFSVEKTAKEDPNKCQVKIYNLKPDTRRALEKPDAFAVLYAGYGENAGAVVLAAGAVIECITAFDGQNVVTALELADGWVELRDCYVSLGYAAGASAHAVIRDIARQMGLVLEMAADLPDHVWQHGFSHHGAARIALGKATAAAGLAWSIQNQVLRVVKKHGTTPRRAVVLAADSGLVGFPERFAQAATGKAAKGKGEKGAAEKKRYGWKVKSLLLPQVNPSDVLKLESRQANGFFRVESVKHSGGFDGGDWVSEFELFDLNEPPAAKQANKK</sequence>
<comment type="caution">
    <text evidence="1">The sequence shown here is derived from an EMBL/GenBank/DDBJ whole genome shotgun (WGS) entry which is preliminary data.</text>
</comment>
<dbReference type="EMBL" id="ACJW02000002">
    <property type="protein sequence ID" value="EEP69123.1"/>
    <property type="molecule type" value="Genomic_DNA"/>
</dbReference>
<evidence type="ECO:0000313" key="1">
    <source>
        <dbReference type="EMBL" id="EEP69123.1"/>
    </source>
</evidence>
<gene>
    <name evidence="1" type="ORF">GCWU000324_01035</name>
</gene>
<dbReference type="Proteomes" id="UP000003009">
    <property type="component" value="Unassembled WGS sequence"/>
</dbReference>